<dbReference type="EMBL" id="QGNY01000001">
    <property type="protein sequence ID" value="PWS33714.1"/>
    <property type="molecule type" value="Genomic_DNA"/>
</dbReference>
<protein>
    <recommendedName>
        <fullName evidence="3">DUF3575 domain-containing protein</fullName>
    </recommendedName>
</protein>
<name>A0A317F3J9_9SPHI</name>
<evidence type="ECO:0008006" key="3">
    <source>
        <dbReference type="Google" id="ProtNLM"/>
    </source>
</evidence>
<dbReference type="InterPro" id="IPR021958">
    <property type="entry name" value="DUF3575"/>
</dbReference>
<dbReference type="Pfam" id="PF12099">
    <property type="entry name" value="DUF3575"/>
    <property type="match status" value="1"/>
</dbReference>
<sequence length="208" mass="24044">MDIIFDENIIKAKLEILEMTNFPLQNYIISFILFVILISSVKAQEQSGFLLKTNLLNLVAKRPTISIEKTFAKKYGLELSYTSGELNIGHYYKYDGFLLRAKKYTREIKTRDAIPFYGAYIGNLNRKIVRDGYYESWLFNQKEKNFEASSVRVGGNFGILFIPGKRFALEGSTGIGYGKYISTTNYTQYAIPKGYFDFQLWLSVGYYF</sequence>
<dbReference type="Proteomes" id="UP000245391">
    <property type="component" value="Unassembled WGS sequence"/>
</dbReference>
<evidence type="ECO:0000313" key="1">
    <source>
        <dbReference type="EMBL" id="PWS33714.1"/>
    </source>
</evidence>
<reference evidence="2" key="1">
    <citation type="submission" date="2018-05" db="EMBL/GenBank/DDBJ databases">
        <title>Pedobacter paludis sp. nov., isolated from wetland soil.</title>
        <authorList>
            <person name="Zhang Y."/>
        </authorList>
    </citation>
    <scope>NUCLEOTIDE SEQUENCE [LARGE SCALE GENOMIC DNA]</scope>
    <source>
        <strain evidence="2">R-8</strain>
    </source>
</reference>
<dbReference type="AlphaFoldDB" id="A0A317F3J9"/>
<proteinExistence type="predicted"/>
<comment type="caution">
    <text evidence="1">The sequence shown here is derived from an EMBL/GenBank/DDBJ whole genome shotgun (WGS) entry which is preliminary data.</text>
</comment>
<evidence type="ECO:0000313" key="2">
    <source>
        <dbReference type="Proteomes" id="UP000245391"/>
    </source>
</evidence>
<accession>A0A317F3J9</accession>
<organism evidence="1 2">
    <name type="scientific">Pedobacter paludis</name>
    <dbReference type="NCBI Taxonomy" id="2203212"/>
    <lineage>
        <taxon>Bacteria</taxon>
        <taxon>Pseudomonadati</taxon>
        <taxon>Bacteroidota</taxon>
        <taxon>Sphingobacteriia</taxon>
        <taxon>Sphingobacteriales</taxon>
        <taxon>Sphingobacteriaceae</taxon>
        <taxon>Pedobacter</taxon>
    </lineage>
</organism>
<keyword evidence="2" id="KW-1185">Reference proteome</keyword>
<gene>
    <name evidence="1" type="ORF">DF947_03630</name>
</gene>